<dbReference type="Pfam" id="PF00082">
    <property type="entry name" value="Peptidase_S8"/>
    <property type="match status" value="1"/>
</dbReference>
<feature type="region of interest" description="Disordered" evidence="12">
    <location>
        <begin position="46"/>
        <end position="96"/>
    </location>
</feature>
<reference evidence="15 16" key="1">
    <citation type="submission" date="2019-06" db="EMBL/GenBank/DDBJ databases">
        <title>Sequencing the genomes of 1000 actinobacteria strains.</title>
        <authorList>
            <person name="Klenk H.-P."/>
        </authorList>
    </citation>
    <scope>NUCLEOTIDE SEQUENCE [LARGE SCALE GENOMIC DNA]</scope>
    <source>
        <strain evidence="15 16">DSM 45511</strain>
    </source>
</reference>
<dbReference type="InterPro" id="IPR022398">
    <property type="entry name" value="Peptidase_S8_His-AS"/>
</dbReference>
<protein>
    <submittedName>
        <fullName evidence="15">Membrane-anchored mycosin MYCP</fullName>
    </submittedName>
</protein>
<evidence type="ECO:0000256" key="6">
    <source>
        <dbReference type="ARBA" id="ARBA00022801"/>
    </source>
</evidence>
<dbReference type="OrthoDB" id="9798386at2"/>
<dbReference type="PROSITE" id="PS00136">
    <property type="entry name" value="SUBTILASE_ASP"/>
    <property type="match status" value="1"/>
</dbReference>
<keyword evidence="16" id="KW-1185">Reference proteome</keyword>
<dbReference type="PROSITE" id="PS51892">
    <property type="entry name" value="SUBTILASE"/>
    <property type="match status" value="1"/>
</dbReference>
<evidence type="ECO:0000313" key="15">
    <source>
        <dbReference type="EMBL" id="TQM35212.1"/>
    </source>
</evidence>
<evidence type="ECO:0000256" key="7">
    <source>
        <dbReference type="ARBA" id="ARBA00022825"/>
    </source>
</evidence>
<dbReference type="InterPro" id="IPR036852">
    <property type="entry name" value="Peptidase_S8/S53_dom_sf"/>
</dbReference>
<evidence type="ECO:0000256" key="3">
    <source>
        <dbReference type="ARBA" id="ARBA00022475"/>
    </source>
</evidence>
<dbReference type="PRINTS" id="PR00723">
    <property type="entry name" value="SUBTILISIN"/>
</dbReference>
<evidence type="ECO:0000256" key="1">
    <source>
        <dbReference type="ARBA" id="ARBA00004162"/>
    </source>
</evidence>
<accession>A0A543FN24</accession>
<dbReference type="PROSITE" id="PS00137">
    <property type="entry name" value="SUBTILASE_HIS"/>
    <property type="match status" value="1"/>
</dbReference>
<dbReference type="InterPro" id="IPR023827">
    <property type="entry name" value="Peptidase_S8_Asp-AS"/>
</dbReference>
<keyword evidence="3" id="KW-1003">Cell membrane</keyword>
<dbReference type="GO" id="GO:0005886">
    <property type="term" value="C:plasma membrane"/>
    <property type="evidence" value="ECO:0007669"/>
    <property type="project" value="UniProtKB-SubCell"/>
</dbReference>
<dbReference type="Gene3D" id="3.40.50.200">
    <property type="entry name" value="Peptidase S8/S53 domain"/>
    <property type="match status" value="1"/>
</dbReference>
<sequence>MSTRRSRTGIGIAAAALVGVAPIVAVPDVPGVPAAVALASVAQPGPLAEPAPPGPPRVTVAPPRGLRPGPAAGIRATTRCAPPRADAPDVPSGPGSVSARLRLDDVHQLATGRGQVVAVIDTGIAPHPLLGSRLRGGGDYLIGGEGLDDCDGHGTAVAGLLAGGPVRGERSDTPVGIAPQAQLLAIRQSSPSFDVPAPDGGRRAAGDTGTLADAVVLGVRSGADVINISEAVCLPAARAAQAGAALQAALRAAATADVVVVAAAGNIGSGSCTADGPGQVALPGWYDADVLTVGAVGPDDAPAPFTMPGPWVDVAAPGTGLRSLAVGGGTTGGLDGTSFAAPWVAGLAALVRERFPELTAAEVVDRILATARRAPADGGAIGHGVVDPVAALTALPARLTPAPEGLANIAALVADLPGTRPAAGEPPSPAPPVDLMAAAVLLAAAGISVLVMRRRPRRG</sequence>
<evidence type="ECO:0000259" key="14">
    <source>
        <dbReference type="Pfam" id="PF00082"/>
    </source>
</evidence>
<dbReference type="PANTHER" id="PTHR43806:SF11">
    <property type="entry name" value="CEREVISIN-RELATED"/>
    <property type="match status" value="1"/>
</dbReference>
<evidence type="ECO:0000256" key="2">
    <source>
        <dbReference type="ARBA" id="ARBA00011073"/>
    </source>
</evidence>
<dbReference type="GO" id="GO:0006508">
    <property type="term" value="P:proteolysis"/>
    <property type="evidence" value="ECO:0007669"/>
    <property type="project" value="UniProtKB-KW"/>
</dbReference>
<dbReference type="InterPro" id="IPR023828">
    <property type="entry name" value="Peptidase_S8_Ser-AS"/>
</dbReference>
<feature type="active site" description="Charge relay system" evidence="10">
    <location>
        <position position="153"/>
    </location>
</feature>
<feature type="active site" description="Charge relay system" evidence="10">
    <location>
        <position position="338"/>
    </location>
</feature>
<keyword evidence="9 13" id="KW-0472">Membrane</keyword>
<dbReference type="EMBL" id="VFPH01000003">
    <property type="protein sequence ID" value="TQM35212.1"/>
    <property type="molecule type" value="Genomic_DNA"/>
</dbReference>
<evidence type="ECO:0000256" key="10">
    <source>
        <dbReference type="PROSITE-ProRule" id="PRU01240"/>
    </source>
</evidence>
<dbReference type="InterPro" id="IPR000209">
    <property type="entry name" value="Peptidase_S8/S53_dom"/>
</dbReference>
<dbReference type="PANTHER" id="PTHR43806">
    <property type="entry name" value="PEPTIDASE S8"/>
    <property type="match status" value="1"/>
</dbReference>
<feature type="compositionally biased region" description="Pro residues" evidence="12">
    <location>
        <begin position="47"/>
        <end position="56"/>
    </location>
</feature>
<evidence type="ECO:0000256" key="13">
    <source>
        <dbReference type="SAM" id="Phobius"/>
    </source>
</evidence>
<name>A0A543FN24_9PSEU</name>
<feature type="active site" description="Charge relay system" evidence="10">
    <location>
        <position position="121"/>
    </location>
</feature>
<dbReference type="GO" id="GO:0004252">
    <property type="term" value="F:serine-type endopeptidase activity"/>
    <property type="evidence" value="ECO:0007669"/>
    <property type="project" value="UniProtKB-UniRule"/>
</dbReference>
<evidence type="ECO:0000256" key="4">
    <source>
        <dbReference type="ARBA" id="ARBA00022670"/>
    </source>
</evidence>
<keyword evidence="6 10" id="KW-0378">Hydrolase</keyword>
<organism evidence="15 16">
    <name type="scientific">Pseudonocardia cypriaca</name>
    <dbReference type="NCBI Taxonomy" id="882449"/>
    <lineage>
        <taxon>Bacteria</taxon>
        <taxon>Bacillati</taxon>
        <taxon>Actinomycetota</taxon>
        <taxon>Actinomycetes</taxon>
        <taxon>Pseudonocardiales</taxon>
        <taxon>Pseudonocardiaceae</taxon>
        <taxon>Pseudonocardia</taxon>
    </lineage>
</organism>
<dbReference type="InterPro" id="IPR050131">
    <property type="entry name" value="Peptidase_S8_subtilisin-like"/>
</dbReference>
<dbReference type="SUPFAM" id="SSF52743">
    <property type="entry name" value="Subtilisin-like"/>
    <property type="match status" value="1"/>
</dbReference>
<feature type="domain" description="Peptidase S8/S53" evidence="14">
    <location>
        <begin position="112"/>
        <end position="377"/>
    </location>
</feature>
<dbReference type="InterPro" id="IPR015500">
    <property type="entry name" value="Peptidase_S8_subtilisin-rel"/>
</dbReference>
<gene>
    <name evidence="15" type="ORF">FB388_6640</name>
</gene>
<dbReference type="InterPro" id="IPR023834">
    <property type="entry name" value="T7SS_pept_S8A_mycosin"/>
</dbReference>
<dbReference type="Proteomes" id="UP000319818">
    <property type="component" value="Unassembled WGS sequence"/>
</dbReference>
<evidence type="ECO:0000313" key="16">
    <source>
        <dbReference type="Proteomes" id="UP000319818"/>
    </source>
</evidence>
<dbReference type="AlphaFoldDB" id="A0A543FN24"/>
<feature type="compositionally biased region" description="Low complexity" evidence="12">
    <location>
        <begin position="57"/>
        <end position="76"/>
    </location>
</feature>
<keyword evidence="8 13" id="KW-1133">Transmembrane helix</keyword>
<dbReference type="NCBIfam" id="TIGR03921">
    <property type="entry name" value="T7SS_mycosin"/>
    <property type="match status" value="1"/>
</dbReference>
<keyword evidence="5 13" id="KW-0812">Transmembrane</keyword>
<comment type="caution">
    <text evidence="15">The sequence shown here is derived from an EMBL/GenBank/DDBJ whole genome shotgun (WGS) entry which is preliminary data.</text>
</comment>
<dbReference type="PROSITE" id="PS00138">
    <property type="entry name" value="SUBTILASE_SER"/>
    <property type="match status" value="1"/>
</dbReference>
<keyword evidence="7 10" id="KW-0720">Serine protease</keyword>
<comment type="similarity">
    <text evidence="2 10 11">Belongs to the peptidase S8 family.</text>
</comment>
<proteinExistence type="inferred from homology"/>
<feature type="transmembrane region" description="Helical" evidence="13">
    <location>
        <begin position="435"/>
        <end position="452"/>
    </location>
</feature>
<keyword evidence="4 10" id="KW-0645">Protease</keyword>
<evidence type="ECO:0000256" key="5">
    <source>
        <dbReference type="ARBA" id="ARBA00022692"/>
    </source>
</evidence>
<evidence type="ECO:0000256" key="11">
    <source>
        <dbReference type="RuleBase" id="RU003355"/>
    </source>
</evidence>
<comment type="subcellular location">
    <subcellularLocation>
        <location evidence="1">Cell membrane</location>
        <topology evidence="1">Single-pass membrane protein</topology>
    </subcellularLocation>
</comment>
<evidence type="ECO:0000256" key="8">
    <source>
        <dbReference type="ARBA" id="ARBA00022989"/>
    </source>
</evidence>
<evidence type="ECO:0000256" key="12">
    <source>
        <dbReference type="SAM" id="MobiDB-lite"/>
    </source>
</evidence>
<dbReference type="RefSeq" id="WP_142106587.1">
    <property type="nucleotide sequence ID" value="NZ_VFPH01000003.1"/>
</dbReference>
<evidence type="ECO:0000256" key="9">
    <source>
        <dbReference type="ARBA" id="ARBA00023136"/>
    </source>
</evidence>